<name>A0A645CUT3_9ZZZZ</name>
<dbReference type="AlphaFoldDB" id="A0A645CUT3"/>
<dbReference type="Pfam" id="PF01209">
    <property type="entry name" value="Ubie_methyltran"/>
    <property type="match status" value="1"/>
</dbReference>
<accession>A0A645CUT3</accession>
<comment type="caution">
    <text evidence="1">The sequence shown here is derived from an EMBL/GenBank/DDBJ whole genome shotgun (WGS) entry which is preliminary data.</text>
</comment>
<keyword evidence="1" id="KW-0808">Transferase</keyword>
<protein>
    <submittedName>
        <fullName evidence="1">Demethylmenaquinone methyltransferase</fullName>
        <ecNumber evidence="1">2.1.1.163</ecNumber>
    </submittedName>
</protein>
<dbReference type="Gene3D" id="3.40.50.150">
    <property type="entry name" value="Vaccinia Virus protein VP39"/>
    <property type="match status" value="1"/>
</dbReference>
<reference evidence="1" key="1">
    <citation type="submission" date="2019-08" db="EMBL/GenBank/DDBJ databases">
        <authorList>
            <person name="Kucharzyk K."/>
            <person name="Murdoch R.W."/>
            <person name="Higgins S."/>
            <person name="Loffler F."/>
        </authorList>
    </citation>
    <scope>NUCLEOTIDE SEQUENCE</scope>
</reference>
<dbReference type="SUPFAM" id="SSF53335">
    <property type="entry name" value="S-adenosyl-L-methionine-dependent methyltransferases"/>
    <property type="match status" value="1"/>
</dbReference>
<keyword evidence="1" id="KW-0489">Methyltransferase</keyword>
<evidence type="ECO:0000313" key="1">
    <source>
        <dbReference type="EMBL" id="MPM80654.1"/>
    </source>
</evidence>
<gene>
    <name evidence="1" type="primary">menG_20</name>
    <name evidence="1" type="ORF">SDC9_127704</name>
</gene>
<dbReference type="EMBL" id="VSSQ01030217">
    <property type="protein sequence ID" value="MPM80654.1"/>
    <property type="molecule type" value="Genomic_DNA"/>
</dbReference>
<dbReference type="InterPro" id="IPR029063">
    <property type="entry name" value="SAM-dependent_MTases_sf"/>
</dbReference>
<proteinExistence type="predicted"/>
<dbReference type="GO" id="GO:0043770">
    <property type="term" value="F:demethylmenaquinone methyltransferase activity"/>
    <property type="evidence" value="ECO:0007669"/>
    <property type="project" value="UniProtKB-EC"/>
</dbReference>
<dbReference type="EC" id="2.1.1.163" evidence="1"/>
<dbReference type="PROSITE" id="PS51608">
    <property type="entry name" value="SAM_MT_UBIE"/>
    <property type="match status" value="1"/>
</dbReference>
<organism evidence="1">
    <name type="scientific">bioreactor metagenome</name>
    <dbReference type="NCBI Taxonomy" id="1076179"/>
    <lineage>
        <taxon>unclassified sequences</taxon>
        <taxon>metagenomes</taxon>
        <taxon>ecological metagenomes</taxon>
    </lineage>
</organism>
<dbReference type="InterPro" id="IPR004033">
    <property type="entry name" value="UbiE/COQ5_MeTrFase"/>
</dbReference>
<dbReference type="GO" id="GO:0032259">
    <property type="term" value="P:methylation"/>
    <property type="evidence" value="ECO:0007669"/>
    <property type="project" value="UniProtKB-KW"/>
</dbReference>
<sequence length="94" mass="10591">MLKPGGKYVDLDTTQPRKNILSPFIHFHMHHVIPFVGGLLSGSRDAYEYLPDSSEKFLTAEALAERFRDAGFTDVTFTRYMFGTVAIHSATKPK</sequence>